<sequence>MSPSEDPAATPRPETNLAARPERSGQAPIKAEYLINQTPIVELASTAQLNDIDPDDAAEGRTSTDARDAKRQKSNKKEKKGQNKARHFPVIRESSVRMCRAWENTGVCDRGGGDNCRFAHSWEGYFEVKPSDVSYNPAAALSSESPYVADPERRAGGEDRVGSKIDLATTCPVLKDLGYCPFGWRCRYLGGHIRKVDHSENRTSEAGPSTRMGDWEVLHFSTSEDDDMWKRKETNWPENDVLNQLRRSAFDFPFSRAYLEIADPGKPFTLYQPKSKTASKPKRPLIVNEDEESAMNAMNEQAANNEESAINVEKVEESKGYVLGENEALDVPMRPEEKKRLNWEGGRYLAPLTTVGNLPFRRLCVDYGATITVSEMALAQPLVFGQNDEWALCRRHESEKMFGIQLAGGYANRMVPAAELIKKTIGDGVDFVDINLGCPIDLVFNQGAGSALMDSPGRLGKILVGMNRALGDIPLTVKFRTGVANGKPNAHKLIPRFVSEWGAGALTLHGRSRQQRYSKLADWDYIKQCATTLRESLADANLPPVPIFGNGDCFSAQGYYEEMEKSGVDGVMVARGALIKPWIFTEIKERREWDIPATERLEGIRKYAEFGLSHWGSDTQGINTTRRFLCEALSFQHRYVPIGLLERLPAKLNERPPAYRGRSELETLLSSPFSGDWVKISEMFLGKVDEGFNFVPKHKSNAYGGEEAQG</sequence>
<dbReference type="PANTHER" id="PTHR45846">
    <property type="entry name" value="TRNA-DIHYDROURIDINE(47) SYNTHASE [NAD(P)(+)]-LIKE"/>
    <property type="match status" value="1"/>
</dbReference>
<keyword evidence="6" id="KW-0963">Cytoplasm</keyword>
<keyword evidence="9" id="KW-0507">mRNA processing</keyword>
<evidence type="ECO:0000256" key="16">
    <source>
        <dbReference type="ARBA" id="ARBA00023002"/>
    </source>
</evidence>
<dbReference type="GO" id="GO:0005737">
    <property type="term" value="C:cytoplasm"/>
    <property type="evidence" value="ECO:0007669"/>
    <property type="project" value="UniProtKB-SubCell"/>
</dbReference>
<dbReference type="InterPro" id="IPR018517">
    <property type="entry name" value="tRNA_hU_synthase_CS"/>
</dbReference>
<evidence type="ECO:0000256" key="2">
    <source>
        <dbReference type="ARBA" id="ARBA00004123"/>
    </source>
</evidence>
<keyword evidence="18" id="KW-0539">Nucleus</keyword>
<keyword evidence="16 25" id="KW-0560">Oxidoreductase</keyword>
<dbReference type="InterPro" id="IPR035587">
    <property type="entry name" value="DUS-like_FMN-bd"/>
</dbReference>
<dbReference type="GO" id="GO:0003723">
    <property type="term" value="F:RNA binding"/>
    <property type="evidence" value="ECO:0007669"/>
    <property type="project" value="TreeGrafter"/>
</dbReference>
<evidence type="ECO:0000256" key="20">
    <source>
        <dbReference type="ARBA" id="ARBA00048266"/>
    </source>
</evidence>
<dbReference type="PROSITE" id="PS50103">
    <property type="entry name" value="ZF_C3H1"/>
    <property type="match status" value="1"/>
</dbReference>
<dbReference type="Pfam" id="PF25585">
    <property type="entry name" value="zf-CCCH_DUS3L"/>
    <property type="match status" value="1"/>
</dbReference>
<dbReference type="GO" id="GO:0102265">
    <property type="term" value="F:tRNA-dihydrouridine47 synthase activity"/>
    <property type="evidence" value="ECO:0007669"/>
    <property type="project" value="UniProtKB-EC"/>
</dbReference>
<dbReference type="InterPro" id="IPR000571">
    <property type="entry name" value="Znf_CCCH"/>
</dbReference>
<dbReference type="FunFam" id="3.20.20.70:FF:000145">
    <property type="entry name" value="tRNA-dihydrouridine(47) synthase [NAD(P)(+)]"/>
    <property type="match status" value="1"/>
</dbReference>
<evidence type="ECO:0000259" key="27">
    <source>
        <dbReference type="PROSITE" id="PS50103"/>
    </source>
</evidence>
<keyword evidence="15 25" id="KW-0521">NADP</keyword>
<keyword evidence="11 24" id="KW-0479">Metal-binding</keyword>
<organism evidence="28 29">
    <name type="scientific">Kwoniella newhampshirensis</name>
    <dbReference type="NCBI Taxonomy" id="1651941"/>
    <lineage>
        <taxon>Eukaryota</taxon>
        <taxon>Fungi</taxon>
        <taxon>Dikarya</taxon>
        <taxon>Basidiomycota</taxon>
        <taxon>Agaricomycotina</taxon>
        <taxon>Tremellomycetes</taxon>
        <taxon>Tremellales</taxon>
        <taxon>Cryptococcaceae</taxon>
        <taxon>Kwoniella</taxon>
    </lineage>
</organism>
<evidence type="ECO:0000256" key="7">
    <source>
        <dbReference type="ARBA" id="ARBA00022630"/>
    </source>
</evidence>
<dbReference type="Pfam" id="PF01207">
    <property type="entry name" value="Dus"/>
    <property type="match status" value="1"/>
</dbReference>
<keyword evidence="29" id="KW-1185">Reference proteome</keyword>
<accession>A0AAW0Z733</accession>
<evidence type="ECO:0000256" key="17">
    <source>
        <dbReference type="ARBA" id="ARBA00023027"/>
    </source>
</evidence>
<evidence type="ECO:0000256" key="4">
    <source>
        <dbReference type="ARBA" id="ARBA00012376"/>
    </source>
</evidence>
<evidence type="ECO:0000256" key="19">
    <source>
        <dbReference type="ARBA" id="ARBA00045934"/>
    </source>
</evidence>
<comment type="function">
    <text evidence="19">Catalyzes the synthesis of dihydrouridine, a modified base found in the D-loop of most tRNAs. Specifically modifies U47 in cytoplasmic tRNAs. Catalyzes the synthesis of dihydrouridine in some mRNAs, thereby affecting their translation.</text>
</comment>
<protein>
    <recommendedName>
        <fullName evidence="5 25">tRNA-dihydrouridine(47) synthase [NAD(P)(+)]</fullName>
        <ecNumber evidence="4 25">1.3.1.89</ecNumber>
    </recommendedName>
    <alternativeName>
        <fullName evidence="25">tRNA-dihydrouridine synthase 3</fullName>
    </alternativeName>
</protein>
<dbReference type="GeneID" id="92177872"/>
<keyword evidence="7 25" id="KW-0285">Flavoprotein</keyword>
<dbReference type="GO" id="GO:0050660">
    <property type="term" value="F:flavin adenine dinucleotide binding"/>
    <property type="evidence" value="ECO:0007669"/>
    <property type="project" value="UniProtKB-UniRule"/>
</dbReference>
<proteinExistence type="inferred from homology"/>
<keyword evidence="8 25" id="KW-0288">FMN</keyword>
<keyword evidence="14 24" id="KW-0862">Zinc</keyword>
<name>A0AAW0Z733_9TREE</name>
<evidence type="ECO:0000256" key="6">
    <source>
        <dbReference type="ARBA" id="ARBA00022490"/>
    </source>
</evidence>
<evidence type="ECO:0000256" key="13">
    <source>
        <dbReference type="ARBA" id="ARBA00022771"/>
    </source>
</evidence>
<dbReference type="KEGG" id="kne:92177872"/>
<feature type="compositionally biased region" description="Basic residues" evidence="26">
    <location>
        <begin position="72"/>
        <end position="86"/>
    </location>
</feature>
<evidence type="ECO:0000256" key="9">
    <source>
        <dbReference type="ARBA" id="ARBA00022664"/>
    </source>
</evidence>
<keyword evidence="17 25" id="KW-0520">NAD</keyword>
<evidence type="ECO:0000256" key="1">
    <source>
        <dbReference type="ARBA" id="ARBA00001917"/>
    </source>
</evidence>
<dbReference type="Gene3D" id="3.20.20.70">
    <property type="entry name" value="Aldolase class I"/>
    <property type="match status" value="1"/>
</dbReference>
<comment type="catalytic activity">
    <reaction evidence="21">
        <text>a 5,6-dihydrouridine in mRNA + NAD(+) = a uridine in mRNA + NADH + H(+)</text>
        <dbReference type="Rhea" id="RHEA:69851"/>
        <dbReference type="Rhea" id="RHEA-COMP:14658"/>
        <dbReference type="Rhea" id="RHEA-COMP:17789"/>
        <dbReference type="ChEBI" id="CHEBI:15378"/>
        <dbReference type="ChEBI" id="CHEBI:57540"/>
        <dbReference type="ChEBI" id="CHEBI:57945"/>
        <dbReference type="ChEBI" id="CHEBI:65315"/>
        <dbReference type="ChEBI" id="CHEBI:74443"/>
    </reaction>
    <physiologicalReaction direction="right-to-left" evidence="21">
        <dbReference type="Rhea" id="RHEA:69853"/>
    </physiologicalReaction>
</comment>
<feature type="region of interest" description="Disordered" evidence="26">
    <location>
        <begin position="1"/>
        <end position="31"/>
    </location>
</feature>
<evidence type="ECO:0000256" key="11">
    <source>
        <dbReference type="ARBA" id="ARBA00022723"/>
    </source>
</evidence>
<dbReference type="CDD" id="cd02801">
    <property type="entry name" value="DUS_like_FMN"/>
    <property type="match status" value="1"/>
</dbReference>
<feature type="domain" description="C3H1-type" evidence="27">
    <location>
        <begin position="93"/>
        <end position="123"/>
    </location>
</feature>
<evidence type="ECO:0000256" key="14">
    <source>
        <dbReference type="ARBA" id="ARBA00022833"/>
    </source>
</evidence>
<evidence type="ECO:0000256" key="21">
    <source>
        <dbReference type="ARBA" id="ARBA00048342"/>
    </source>
</evidence>
<dbReference type="PANTHER" id="PTHR45846:SF1">
    <property type="entry name" value="TRNA-DIHYDROURIDINE(47) SYNTHASE [NAD(P)(+)]-LIKE"/>
    <property type="match status" value="1"/>
</dbReference>
<evidence type="ECO:0000256" key="24">
    <source>
        <dbReference type="PROSITE-ProRule" id="PRU00723"/>
    </source>
</evidence>
<comment type="catalytic activity">
    <reaction evidence="22">
        <text>a 5,6-dihydrouridine in mRNA + NADP(+) = a uridine in mRNA + NADPH + H(+)</text>
        <dbReference type="Rhea" id="RHEA:69855"/>
        <dbReference type="Rhea" id="RHEA-COMP:14658"/>
        <dbReference type="Rhea" id="RHEA-COMP:17789"/>
        <dbReference type="ChEBI" id="CHEBI:15378"/>
        <dbReference type="ChEBI" id="CHEBI:57783"/>
        <dbReference type="ChEBI" id="CHEBI:58349"/>
        <dbReference type="ChEBI" id="CHEBI:65315"/>
        <dbReference type="ChEBI" id="CHEBI:74443"/>
    </reaction>
    <physiologicalReaction direction="right-to-left" evidence="22">
        <dbReference type="Rhea" id="RHEA:69857"/>
    </physiologicalReaction>
</comment>
<evidence type="ECO:0000256" key="25">
    <source>
        <dbReference type="RuleBase" id="RU291113"/>
    </source>
</evidence>
<evidence type="ECO:0000256" key="18">
    <source>
        <dbReference type="ARBA" id="ARBA00023242"/>
    </source>
</evidence>
<evidence type="ECO:0000256" key="8">
    <source>
        <dbReference type="ARBA" id="ARBA00022643"/>
    </source>
</evidence>
<comment type="catalytic activity">
    <reaction evidence="20">
        <text>5,6-dihydrouridine(47) in tRNA + NAD(+) = uridine(47) in tRNA + NADH + H(+)</text>
        <dbReference type="Rhea" id="RHEA:53364"/>
        <dbReference type="Rhea" id="RHEA-COMP:13539"/>
        <dbReference type="Rhea" id="RHEA-COMP:13540"/>
        <dbReference type="ChEBI" id="CHEBI:15378"/>
        <dbReference type="ChEBI" id="CHEBI:57540"/>
        <dbReference type="ChEBI" id="CHEBI:57945"/>
        <dbReference type="ChEBI" id="CHEBI:65315"/>
        <dbReference type="ChEBI" id="CHEBI:74443"/>
        <dbReference type="EC" id="1.3.1.89"/>
    </reaction>
    <physiologicalReaction direction="right-to-left" evidence="20">
        <dbReference type="Rhea" id="RHEA:53366"/>
    </physiologicalReaction>
</comment>
<evidence type="ECO:0000313" key="29">
    <source>
        <dbReference type="Proteomes" id="UP001388673"/>
    </source>
</evidence>
<dbReference type="Gene3D" id="4.10.1000.10">
    <property type="entry name" value="Zinc finger, CCCH-type"/>
    <property type="match status" value="1"/>
</dbReference>
<dbReference type="InterPro" id="IPR013785">
    <property type="entry name" value="Aldolase_TIM"/>
</dbReference>
<feature type="compositionally biased region" description="Basic and acidic residues" evidence="26">
    <location>
        <begin position="58"/>
        <end position="71"/>
    </location>
</feature>
<comment type="subcellular location">
    <subcellularLocation>
        <location evidence="3">Cytoplasm</location>
    </subcellularLocation>
    <subcellularLocation>
        <location evidence="2">Nucleus</location>
    </subcellularLocation>
</comment>
<evidence type="ECO:0000256" key="3">
    <source>
        <dbReference type="ARBA" id="ARBA00004496"/>
    </source>
</evidence>
<dbReference type="Proteomes" id="UP001388673">
    <property type="component" value="Unassembled WGS sequence"/>
</dbReference>
<evidence type="ECO:0000256" key="10">
    <source>
        <dbReference type="ARBA" id="ARBA00022694"/>
    </source>
</evidence>
<keyword evidence="10 25" id="KW-0819">tRNA processing</keyword>
<evidence type="ECO:0000256" key="12">
    <source>
        <dbReference type="ARBA" id="ARBA00022737"/>
    </source>
</evidence>
<keyword evidence="12" id="KW-0677">Repeat</keyword>
<keyword evidence="13 24" id="KW-0863">Zinc-finger</keyword>
<feature type="region of interest" description="Disordered" evidence="26">
    <location>
        <begin position="46"/>
        <end position="86"/>
    </location>
</feature>
<evidence type="ECO:0000256" key="23">
    <source>
        <dbReference type="ARBA" id="ARBA00049513"/>
    </source>
</evidence>
<comment type="similarity">
    <text evidence="25">Belongs to the dus family. Dus3 subfamily.</text>
</comment>
<dbReference type="EMBL" id="JBCAWK010000001">
    <property type="protein sequence ID" value="KAK8870042.1"/>
    <property type="molecule type" value="Genomic_DNA"/>
</dbReference>
<dbReference type="SUPFAM" id="SSF51395">
    <property type="entry name" value="FMN-linked oxidoreductases"/>
    <property type="match status" value="1"/>
</dbReference>
<evidence type="ECO:0000256" key="26">
    <source>
        <dbReference type="SAM" id="MobiDB-lite"/>
    </source>
</evidence>
<dbReference type="GO" id="GO:0008270">
    <property type="term" value="F:zinc ion binding"/>
    <property type="evidence" value="ECO:0007669"/>
    <property type="project" value="UniProtKB-KW"/>
</dbReference>
<evidence type="ECO:0000256" key="15">
    <source>
        <dbReference type="ARBA" id="ARBA00022857"/>
    </source>
</evidence>
<dbReference type="RefSeq" id="XP_066806288.1">
    <property type="nucleotide sequence ID" value="XM_066943746.1"/>
</dbReference>
<dbReference type="EC" id="1.3.1.89" evidence="4 25"/>
<comment type="cofactor">
    <cofactor evidence="1 25">
        <name>FMN</name>
        <dbReference type="ChEBI" id="CHEBI:58210"/>
    </cofactor>
</comment>
<feature type="zinc finger region" description="C3H1-type" evidence="24">
    <location>
        <begin position="93"/>
        <end position="123"/>
    </location>
</feature>
<gene>
    <name evidence="28" type="ORF">IAR55_000612</name>
</gene>
<dbReference type="GO" id="GO:0005634">
    <property type="term" value="C:nucleus"/>
    <property type="evidence" value="ECO:0007669"/>
    <property type="project" value="UniProtKB-SubCell"/>
</dbReference>
<dbReference type="AlphaFoldDB" id="A0AAW0Z733"/>
<evidence type="ECO:0000313" key="28">
    <source>
        <dbReference type="EMBL" id="KAK8870042.1"/>
    </source>
</evidence>
<evidence type="ECO:0000256" key="22">
    <source>
        <dbReference type="ARBA" id="ARBA00049447"/>
    </source>
</evidence>
<dbReference type="PROSITE" id="PS01136">
    <property type="entry name" value="UPF0034"/>
    <property type="match status" value="1"/>
</dbReference>
<dbReference type="GO" id="GO:0006397">
    <property type="term" value="P:mRNA processing"/>
    <property type="evidence" value="ECO:0007669"/>
    <property type="project" value="UniProtKB-KW"/>
</dbReference>
<comment type="catalytic activity">
    <reaction evidence="23">
        <text>5,6-dihydrouridine(47) in tRNA + NADP(+) = uridine(47) in tRNA + NADPH + H(+)</text>
        <dbReference type="Rhea" id="RHEA:53360"/>
        <dbReference type="Rhea" id="RHEA-COMP:13539"/>
        <dbReference type="Rhea" id="RHEA-COMP:13540"/>
        <dbReference type="ChEBI" id="CHEBI:15378"/>
        <dbReference type="ChEBI" id="CHEBI:57783"/>
        <dbReference type="ChEBI" id="CHEBI:58349"/>
        <dbReference type="ChEBI" id="CHEBI:65315"/>
        <dbReference type="ChEBI" id="CHEBI:74443"/>
        <dbReference type="EC" id="1.3.1.89"/>
    </reaction>
    <physiologicalReaction direction="right-to-left" evidence="23">
        <dbReference type="Rhea" id="RHEA:53362"/>
    </physiologicalReaction>
</comment>
<reference evidence="28 29" key="1">
    <citation type="journal article" date="2024" name="bioRxiv">
        <title>Comparative genomics of Cryptococcus and Kwoniella reveals pathogenesis evolution and contrasting karyotype dynamics via intercentromeric recombination or chromosome fusion.</title>
        <authorList>
            <person name="Coelho M.A."/>
            <person name="David-Palma M."/>
            <person name="Shea T."/>
            <person name="Bowers K."/>
            <person name="McGinley-Smith S."/>
            <person name="Mohammad A.W."/>
            <person name="Gnirke A."/>
            <person name="Yurkov A.M."/>
            <person name="Nowrousian M."/>
            <person name="Sun S."/>
            <person name="Cuomo C.A."/>
            <person name="Heitman J."/>
        </authorList>
    </citation>
    <scope>NUCLEOTIDE SEQUENCE [LARGE SCALE GENOMIC DNA]</scope>
    <source>
        <strain evidence="28 29">CBS 13917</strain>
    </source>
</reference>
<evidence type="ECO:0000256" key="5">
    <source>
        <dbReference type="ARBA" id="ARBA00022143"/>
    </source>
</evidence>
<comment type="caution">
    <text evidence="28">The sequence shown here is derived from an EMBL/GenBank/DDBJ whole genome shotgun (WGS) entry which is preliminary data.</text>
</comment>